<dbReference type="VEuPathDB" id="TriTrypDB:TvY486_1106160"/>
<evidence type="ECO:0000313" key="2">
    <source>
        <dbReference type="EMBL" id="CCC53132.1"/>
    </source>
</evidence>
<name>G0UBD8_TRYVY</name>
<protein>
    <submittedName>
        <fullName evidence="2">Uncharacterized protein</fullName>
    </submittedName>
</protein>
<dbReference type="EMBL" id="HE573027">
    <property type="protein sequence ID" value="CCC53132.1"/>
    <property type="molecule type" value="Genomic_DNA"/>
</dbReference>
<accession>G0UBD8</accession>
<organism evidence="2">
    <name type="scientific">Trypanosoma vivax (strain Y486)</name>
    <dbReference type="NCBI Taxonomy" id="1055687"/>
    <lineage>
        <taxon>Eukaryota</taxon>
        <taxon>Discoba</taxon>
        <taxon>Euglenozoa</taxon>
        <taxon>Kinetoplastea</taxon>
        <taxon>Metakinetoplastina</taxon>
        <taxon>Trypanosomatida</taxon>
        <taxon>Trypanosomatidae</taxon>
        <taxon>Trypanosoma</taxon>
        <taxon>Duttonella</taxon>
    </lineage>
</organism>
<evidence type="ECO:0000256" key="1">
    <source>
        <dbReference type="SAM" id="MobiDB-lite"/>
    </source>
</evidence>
<sequence>MVCQNLKSVPGTQLCNRQLYITIVGSQCTGCPPGSVVRNTDSGPVLIDHVMRVARHCANKVVAEPIAAAITGAGSSSSEQEFEQIQKGYECCMGELAVRTKELRLREKEIQRLQKELQGLHRMKETQSTRGAQGQVSDELRDKEGENKCGRADDREDTSSLSDVLESDATSHGGGKRLALPPFRVESEAPPPALHTLNIEMEGTSSTSGSFEQNRNQPSSVLVQDQPINGTTCAQEEPLGAEKRSMKLTQCYDACPSDCNAERQALLVCESGSGAALTSFVDDVSWEGMRRGDRVDETPKEHRLSDGGLSAASSDERCVLSTDIVFPEHIVTENVGALLFCRRCRHFLPPHARSMMNHLRSEGHRSTETGAAAPGPIFTQFSGALQRMPQFIEPMSVVQHRQLEKELSVSNRFFQCGFDIAYPFCSVCREVVATQSIKVHGSLPTHRQRAAKK</sequence>
<reference evidence="2" key="1">
    <citation type="journal article" date="2012" name="Proc. Natl. Acad. Sci. U.S.A.">
        <title>Antigenic diversity is generated by distinct evolutionary mechanisms in African trypanosome species.</title>
        <authorList>
            <person name="Jackson A.P."/>
            <person name="Berry A."/>
            <person name="Aslett M."/>
            <person name="Allison H.C."/>
            <person name="Burton P."/>
            <person name="Vavrova-Anderson J."/>
            <person name="Brown R."/>
            <person name="Browne H."/>
            <person name="Corton N."/>
            <person name="Hauser H."/>
            <person name="Gamble J."/>
            <person name="Gilderthorp R."/>
            <person name="Marcello L."/>
            <person name="McQuillan J."/>
            <person name="Otto T.D."/>
            <person name="Quail M.A."/>
            <person name="Sanders M.J."/>
            <person name="van Tonder A."/>
            <person name="Ginger M.L."/>
            <person name="Field M.C."/>
            <person name="Barry J.D."/>
            <person name="Hertz-Fowler C."/>
            <person name="Berriman M."/>
        </authorList>
    </citation>
    <scope>NUCLEOTIDE SEQUENCE</scope>
    <source>
        <strain evidence="2">Y486</strain>
    </source>
</reference>
<gene>
    <name evidence="2" type="ORF">TVY486_1106160</name>
</gene>
<feature type="region of interest" description="Disordered" evidence="1">
    <location>
        <begin position="291"/>
        <end position="310"/>
    </location>
</feature>
<feature type="compositionally biased region" description="Basic and acidic residues" evidence="1">
    <location>
        <begin position="118"/>
        <end position="127"/>
    </location>
</feature>
<feature type="compositionally biased region" description="Basic and acidic residues" evidence="1">
    <location>
        <begin position="138"/>
        <end position="158"/>
    </location>
</feature>
<feature type="compositionally biased region" description="Basic and acidic residues" evidence="1">
    <location>
        <begin position="291"/>
        <end position="305"/>
    </location>
</feature>
<dbReference type="AlphaFoldDB" id="G0UBD8"/>
<feature type="region of interest" description="Disordered" evidence="1">
    <location>
        <begin position="118"/>
        <end position="178"/>
    </location>
</feature>
<proteinExistence type="predicted"/>